<dbReference type="PANTHER" id="PTHR10887">
    <property type="entry name" value="DNA2/NAM7 HELICASE FAMILY"/>
    <property type="match status" value="1"/>
</dbReference>
<name>A0A0F9LFH9_9ZZZZ</name>
<gene>
    <name evidence="2" type="ORF">LCGC14_1220260</name>
</gene>
<dbReference type="CDD" id="cd18808">
    <property type="entry name" value="SF1_C_Upf1"/>
    <property type="match status" value="1"/>
</dbReference>
<evidence type="ECO:0000259" key="1">
    <source>
        <dbReference type="SMART" id="SM00487"/>
    </source>
</evidence>
<reference evidence="2" key="1">
    <citation type="journal article" date="2015" name="Nature">
        <title>Complex archaea that bridge the gap between prokaryotes and eukaryotes.</title>
        <authorList>
            <person name="Spang A."/>
            <person name="Saw J.H."/>
            <person name="Jorgensen S.L."/>
            <person name="Zaremba-Niedzwiedzka K."/>
            <person name="Martijn J."/>
            <person name="Lind A.E."/>
            <person name="van Eijk R."/>
            <person name="Schleper C."/>
            <person name="Guy L."/>
            <person name="Ettema T.J."/>
        </authorList>
    </citation>
    <scope>NUCLEOTIDE SEQUENCE</scope>
</reference>
<dbReference type="InterPro" id="IPR045055">
    <property type="entry name" value="DNA2/NAM7-like"/>
</dbReference>
<organism evidence="2">
    <name type="scientific">marine sediment metagenome</name>
    <dbReference type="NCBI Taxonomy" id="412755"/>
    <lineage>
        <taxon>unclassified sequences</taxon>
        <taxon>metagenomes</taxon>
        <taxon>ecological metagenomes</taxon>
    </lineage>
</organism>
<proteinExistence type="predicted"/>
<dbReference type="PANTHER" id="PTHR10887:SF495">
    <property type="entry name" value="HELICASE SENATAXIN ISOFORM X1-RELATED"/>
    <property type="match status" value="1"/>
</dbReference>
<dbReference type="SMART" id="SM00487">
    <property type="entry name" value="DEXDc"/>
    <property type="match status" value="1"/>
</dbReference>
<feature type="domain" description="Helicase ATP-binding" evidence="1">
    <location>
        <begin position="227"/>
        <end position="484"/>
    </location>
</feature>
<accession>A0A0F9LFH9</accession>
<sequence length="900" mass="107435">MSDLFYANLGIGNYNYEQNNAYYRFRDFIDFLWLAINNEEGREYSITWRPLKEEDIEQIIRSKFLTEFRREEPYNEMDEITLVNLIEEDTELQTKLQYKIQEQNEKFTKDKQIWIRIYEKKRTEQGYKLIQNFFRVREVYDNKNLQDLYRIRVIDKESNYNALLLEKKPKNSEKIFLKYRAVTLRCQLDAMFQLQKRPSKINVPLLKLIMNKYFAGWPEIELTDVNKWFLLTEDDREGIEKQRKFVKLGVSTPDFAILEGPPGSGKTFSICELILQAIKRNERVLLCASTHVAVDNVLEKIKDHPSVIAIRIGKDNVSEKVRDCQLDQIEHSESRKIKNRLLRKKKKGRLTPSQDYLLECIESGKTKIISDIFLEAANLICGTTIGILKHPEINYRSTIQKTTYDYLILDEASKTTFQEFLVPALFAKKWIIVGDYRQLSPYIDPEEIEGNLNGVLHIDFEKICTNIFESYFFSQKFKNRVRQWKNQLIIEEDQELRDYYEQQAQFLNLNCIKIEDKAVNNLELLAAQVIIGSHDDLEQIEDDLPINIHLIRGECNLNRFLRRREYWIKNFHSKLNSKDYKEERNWAYQLAWRLIRAYETRVTQENNQYYMNQVEGLYPHFSILDDIKNQTDSLKDFVIKKVDLVKRIALPSIIESIQKGVKKAKNQKYSYILSDGFDEEVLKERHVLLEYQYRMHEDIAKFPSKYIYEGTALKNSKKTNRDWEYPRYSGRLFWVNTFGAKDEDENSNISEVQNILNELQHFIRWAEHNQKKEGKIWEIAVLTFYSAQERLIRKELQKFFNTRKGRYFRYPRKNISIELCVVDRFQGHEADVVFLSFVQTKQTGFLNSVNRLNVAITRAKYQLVIFGRYYFYEKRVNSKLLRNLAQYCKGNISYPKYKRS</sequence>
<comment type="caution">
    <text evidence="2">The sequence shown here is derived from an EMBL/GenBank/DDBJ whole genome shotgun (WGS) entry which is preliminary data.</text>
</comment>
<dbReference type="InterPro" id="IPR014001">
    <property type="entry name" value="Helicase_ATP-bd"/>
</dbReference>
<dbReference type="InterPro" id="IPR041677">
    <property type="entry name" value="DNA2/NAM7_AAA_11"/>
</dbReference>
<protein>
    <recommendedName>
        <fullName evidence="1">Helicase ATP-binding domain-containing protein</fullName>
    </recommendedName>
</protein>
<dbReference type="Pfam" id="PF13087">
    <property type="entry name" value="AAA_12"/>
    <property type="match status" value="1"/>
</dbReference>
<dbReference type="EMBL" id="LAZR01006416">
    <property type="protein sequence ID" value="KKM92258.1"/>
    <property type="molecule type" value="Genomic_DNA"/>
</dbReference>
<dbReference type="AlphaFoldDB" id="A0A0F9LFH9"/>
<evidence type="ECO:0000313" key="2">
    <source>
        <dbReference type="EMBL" id="KKM92258.1"/>
    </source>
</evidence>
<dbReference type="GO" id="GO:0004386">
    <property type="term" value="F:helicase activity"/>
    <property type="evidence" value="ECO:0007669"/>
    <property type="project" value="InterPro"/>
</dbReference>
<dbReference type="InterPro" id="IPR047187">
    <property type="entry name" value="SF1_C_Upf1"/>
</dbReference>
<dbReference type="SUPFAM" id="SSF52540">
    <property type="entry name" value="P-loop containing nucleoside triphosphate hydrolases"/>
    <property type="match status" value="2"/>
</dbReference>
<dbReference type="Gene3D" id="3.40.50.300">
    <property type="entry name" value="P-loop containing nucleotide triphosphate hydrolases"/>
    <property type="match status" value="2"/>
</dbReference>
<dbReference type="InterPro" id="IPR027417">
    <property type="entry name" value="P-loop_NTPase"/>
</dbReference>
<dbReference type="InterPro" id="IPR041679">
    <property type="entry name" value="DNA2/NAM7-like_C"/>
</dbReference>
<dbReference type="Pfam" id="PF13086">
    <property type="entry name" value="AAA_11"/>
    <property type="match status" value="2"/>
</dbReference>